<dbReference type="AlphaFoldDB" id="A0A8H4VND0"/>
<feature type="region of interest" description="Disordered" evidence="1">
    <location>
        <begin position="50"/>
        <end position="80"/>
    </location>
</feature>
<feature type="compositionally biased region" description="Basic and acidic residues" evidence="1">
    <location>
        <begin position="50"/>
        <end position="62"/>
    </location>
</feature>
<dbReference type="Proteomes" id="UP000566819">
    <property type="component" value="Unassembled WGS sequence"/>
</dbReference>
<keyword evidence="3" id="KW-1185">Reference proteome</keyword>
<sequence length="80" mass="8632">MQRITGQRSAAPLADHQVTVELIYFASLRCSGKTVGQLFITTPVPMEAARGHEYGGSEDDHSNIIGPDCDSVLADERQDG</sequence>
<reference evidence="2 3" key="1">
    <citation type="submission" date="2020-03" db="EMBL/GenBank/DDBJ databases">
        <title>Draft Genome Sequence of Cudoniella acicularis.</title>
        <authorList>
            <person name="Buettner E."/>
            <person name="Kellner H."/>
        </authorList>
    </citation>
    <scope>NUCLEOTIDE SEQUENCE [LARGE SCALE GENOMIC DNA]</scope>
    <source>
        <strain evidence="2 3">DSM 108380</strain>
    </source>
</reference>
<accession>A0A8H4VND0</accession>
<name>A0A8H4VND0_9HELO</name>
<gene>
    <name evidence="2" type="ORF">G7Y89_g15112</name>
</gene>
<evidence type="ECO:0000256" key="1">
    <source>
        <dbReference type="SAM" id="MobiDB-lite"/>
    </source>
</evidence>
<comment type="caution">
    <text evidence="2">The sequence shown here is derived from an EMBL/GenBank/DDBJ whole genome shotgun (WGS) entry which is preliminary data.</text>
</comment>
<dbReference type="EMBL" id="JAAMPI010002210">
    <property type="protein sequence ID" value="KAF4617036.1"/>
    <property type="molecule type" value="Genomic_DNA"/>
</dbReference>
<evidence type="ECO:0000313" key="3">
    <source>
        <dbReference type="Proteomes" id="UP000566819"/>
    </source>
</evidence>
<organism evidence="2 3">
    <name type="scientific">Cudoniella acicularis</name>
    <dbReference type="NCBI Taxonomy" id="354080"/>
    <lineage>
        <taxon>Eukaryota</taxon>
        <taxon>Fungi</taxon>
        <taxon>Dikarya</taxon>
        <taxon>Ascomycota</taxon>
        <taxon>Pezizomycotina</taxon>
        <taxon>Leotiomycetes</taxon>
        <taxon>Helotiales</taxon>
        <taxon>Tricladiaceae</taxon>
        <taxon>Cudoniella</taxon>
    </lineage>
</organism>
<protein>
    <submittedName>
        <fullName evidence="2">Uncharacterized protein</fullName>
    </submittedName>
</protein>
<evidence type="ECO:0000313" key="2">
    <source>
        <dbReference type="EMBL" id="KAF4617036.1"/>
    </source>
</evidence>
<proteinExistence type="predicted"/>